<name>T1EPQ0_HELRO</name>
<proteinExistence type="predicted"/>
<evidence type="ECO:0000256" key="4">
    <source>
        <dbReference type="ARBA" id="ARBA00022989"/>
    </source>
</evidence>
<reference evidence="9" key="1">
    <citation type="submission" date="2012-12" db="EMBL/GenBank/DDBJ databases">
        <authorList>
            <person name="Hellsten U."/>
            <person name="Grimwood J."/>
            <person name="Chapman J.A."/>
            <person name="Shapiro H."/>
            <person name="Aerts A."/>
            <person name="Otillar R.P."/>
            <person name="Terry A.Y."/>
            <person name="Boore J.L."/>
            <person name="Simakov O."/>
            <person name="Marletaz F."/>
            <person name="Cho S.-J."/>
            <person name="Edsinger-Gonzales E."/>
            <person name="Havlak P."/>
            <person name="Kuo D.-H."/>
            <person name="Larsson T."/>
            <person name="Lv J."/>
            <person name="Arendt D."/>
            <person name="Savage R."/>
            <person name="Osoegawa K."/>
            <person name="de Jong P."/>
            <person name="Lindberg D.R."/>
            <person name="Seaver E.C."/>
            <person name="Weisblat D.A."/>
            <person name="Putnam N.H."/>
            <person name="Grigoriev I.V."/>
            <person name="Rokhsar D.S."/>
        </authorList>
    </citation>
    <scope>NUCLEOTIDE SEQUENCE</scope>
</reference>
<dbReference type="OMA" id="HASKDWI"/>
<dbReference type="CTD" id="20198550"/>
<evidence type="ECO:0000256" key="5">
    <source>
        <dbReference type="ARBA" id="ARBA00023136"/>
    </source>
</evidence>
<dbReference type="PANTHER" id="PTHR11616:SF240">
    <property type="entry name" value="BLOATED TUBULES, ISOFORM B-RELATED"/>
    <property type="match status" value="1"/>
</dbReference>
<accession>T1EPQ0</accession>
<dbReference type="InterPro" id="IPR000175">
    <property type="entry name" value="Na/ntran_symport"/>
</dbReference>
<dbReference type="EnsemblMetazoa" id="HelroT160048">
    <property type="protein sequence ID" value="HelroP160048"/>
    <property type="gene ID" value="HelroG160048"/>
</dbReference>
<evidence type="ECO:0000256" key="1">
    <source>
        <dbReference type="ARBA" id="ARBA00004141"/>
    </source>
</evidence>
<keyword evidence="2" id="KW-0813">Transport</keyword>
<evidence type="ECO:0000313" key="9">
    <source>
        <dbReference type="Proteomes" id="UP000015101"/>
    </source>
</evidence>
<feature type="transmembrane region" description="Helical" evidence="6">
    <location>
        <begin position="87"/>
        <end position="108"/>
    </location>
</feature>
<dbReference type="EMBL" id="AMQM01000479">
    <property type="status" value="NOT_ANNOTATED_CDS"/>
    <property type="molecule type" value="Genomic_DNA"/>
</dbReference>
<reference evidence="8" key="3">
    <citation type="submission" date="2015-06" db="UniProtKB">
        <authorList>
            <consortium name="EnsemblMetazoa"/>
        </authorList>
    </citation>
    <scope>IDENTIFICATION</scope>
</reference>
<organism evidence="8 9">
    <name type="scientific">Helobdella robusta</name>
    <name type="common">Californian leech</name>
    <dbReference type="NCBI Taxonomy" id="6412"/>
    <lineage>
        <taxon>Eukaryota</taxon>
        <taxon>Metazoa</taxon>
        <taxon>Spiralia</taxon>
        <taxon>Lophotrochozoa</taxon>
        <taxon>Annelida</taxon>
        <taxon>Clitellata</taxon>
        <taxon>Hirudinea</taxon>
        <taxon>Rhynchobdellida</taxon>
        <taxon>Glossiphoniidae</taxon>
        <taxon>Helobdella</taxon>
    </lineage>
</organism>
<dbReference type="InterPro" id="IPR037272">
    <property type="entry name" value="SNS_sf"/>
</dbReference>
<keyword evidence="5 6" id="KW-0472">Membrane</keyword>
<dbReference type="Pfam" id="PF00209">
    <property type="entry name" value="SNF"/>
    <property type="match status" value="1"/>
</dbReference>
<dbReference type="GeneID" id="20198550"/>
<dbReference type="Proteomes" id="UP000015101">
    <property type="component" value="Unassembled WGS sequence"/>
</dbReference>
<dbReference type="SUPFAM" id="SSF161070">
    <property type="entry name" value="SNF-like"/>
    <property type="match status" value="1"/>
</dbReference>
<comment type="subcellular location">
    <subcellularLocation>
        <location evidence="1">Membrane</location>
        <topology evidence="1">Multi-pass membrane protein</topology>
    </subcellularLocation>
</comment>
<dbReference type="KEGG" id="hro:HELRODRAFT_160048"/>
<protein>
    <submittedName>
        <fullName evidence="7 8">Uncharacterized protein</fullName>
    </submittedName>
</protein>
<evidence type="ECO:0000256" key="3">
    <source>
        <dbReference type="ARBA" id="ARBA00022692"/>
    </source>
</evidence>
<dbReference type="EMBL" id="KB096324">
    <property type="protein sequence ID" value="ESO05949.1"/>
    <property type="molecule type" value="Genomic_DNA"/>
</dbReference>
<evidence type="ECO:0000256" key="2">
    <source>
        <dbReference type="ARBA" id="ARBA00022448"/>
    </source>
</evidence>
<keyword evidence="3 6" id="KW-0812">Transmembrane</keyword>
<gene>
    <name evidence="8" type="primary">20198550</name>
    <name evidence="7" type="ORF">HELRODRAFT_160048</name>
</gene>
<dbReference type="AlphaFoldDB" id="T1EPQ0"/>
<dbReference type="PROSITE" id="PS50267">
    <property type="entry name" value="NA_NEUROTRAN_SYMP_3"/>
    <property type="match status" value="1"/>
</dbReference>
<dbReference type="InParanoid" id="T1EPQ0"/>
<sequence length="200" mass="23310">MSTYSSGWSLVFIAAIEIMVFSWLYGARRLMNDVETMTGVKLFIHWWVIFTIVSPLILLGILLYSFIDYTPPKYNNGTDYPVWSQVLGMMMAVVSVFVVPIISVYIIWNSYSQEEYDGLKFHKRLWKLMHASKDWIPSTQKLTVQELEKQMPAQYVNDSFIEDNDQTNNNNNNNINNNNYNNNYNNIIINENDDSNVASF</sequence>
<dbReference type="PANTHER" id="PTHR11616">
    <property type="entry name" value="SODIUM/CHLORIDE DEPENDENT TRANSPORTER"/>
    <property type="match status" value="1"/>
</dbReference>
<evidence type="ECO:0000256" key="6">
    <source>
        <dbReference type="SAM" id="Phobius"/>
    </source>
</evidence>
<reference evidence="7 9" key="2">
    <citation type="journal article" date="2013" name="Nature">
        <title>Insights into bilaterian evolution from three spiralian genomes.</title>
        <authorList>
            <person name="Simakov O."/>
            <person name="Marletaz F."/>
            <person name="Cho S.J."/>
            <person name="Edsinger-Gonzales E."/>
            <person name="Havlak P."/>
            <person name="Hellsten U."/>
            <person name="Kuo D.H."/>
            <person name="Larsson T."/>
            <person name="Lv J."/>
            <person name="Arendt D."/>
            <person name="Savage R."/>
            <person name="Osoegawa K."/>
            <person name="de Jong P."/>
            <person name="Grimwood J."/>
            <person name="Chapman J.A."/>
            <person name="Shapiro H."/>
            <person name="Aerts A."/>
            <person name="Otillar R.P."/>
            <person name="Terry A.Y."/>
            <person name="Boore J.L."/>
            <person name="Grigoriev I.V."/>
            <person name="Lindberg D.R."/>
            <person name="Seaver E.C."/>
            <person name="Weisblat D.A."/>
            <person name="Putnam N.H."/>
            <person name="Rokhsar D.S."/>
        </authorList>
    </citation>
    <scope>NUCLEOTIDE SEQUENCE</scope>
</reference>
<keyword evidence="4 6" id="KW-1133">Transmembrane helix</keyword>
<dbReference type="GO" id="GO:0016020">
    <property type="term" value="C:membrane"/>
    <property type="evidence" value="ECO:0007669"/>
    <property type="project" value="UniProtKB-SubCell"/>
</dbReference>
<dbReference type="OrthoDB" id="5778713at2759"/>
<evidence type="ECO:0000313" key="7">
    <source>
        <dbReference type="EMBL" id="ESO05949.1"/>
    </source>
</evidence>
<dbReference type="HOGENOM" id="CLU_124093_0_0_1"/>
<keyword evidence="9" id="KW-1185">Reference proteome</keyword>
<feature type="transmembrane region" description="Helical" evidence="6">
    <location>
        <begin position="6"/>
        <end position="25"/>
    </location>
</feature>
<feature type="transmembrane region" description="Helical" evidence="6">
    <location>
        <begin position="46"/>
        <end position="67"/>
    </location>
</feature>
<dbReference type="PRINTS" id="PR00176">
    <property type="entry name" value="NANEUSMPORT"/>
</dbReference>
<dbReference type="RefSeq" id="XP_009015317.1">
    <property type="nucleotide sequence ID" value="XM_009017069.1"/>
</dbReference>
<evidence type="ECO:0000313" key="8">
    <source>
        <dbReference type="EnsemblMetazoa" id="HelroP160048"/>
    </source>
</evidence>
<dbReference type="eggNOG" id="KOG3660">
    <property type="taxonomic scope" value="Eukaryota"/>
</dbReference>